<organism evidence="10 11">
    <name type="scientific">Patellaria atrata CBS 101060</name>
    <dbReference type="NCBI Taxonomy" id="1346257"/>
    <lineage>
        <taxon>Eukaryota</taxon>
        <taxon>Fungi</taxon>
        <taxon>Dikarya</taxon>
        <taxon>Ascomycota</taxon>
        <taxon>Pezizomycotina</taxon>
        <taxon>Dothideomycetes</taxon>
        <taxon>Dothideomycetes incertae sedis</taxon>
        <taxon>Patellariales</taxon>
        <taxon>Patellariaceae</taxon>
        <taxon>Patellaria</taxon>
    </lineage>
</organism>
<feature type="active site" description="Charge relay system" evidence="8">
    <location>
        <position position="334"/>
    </location>
</feature>
<dbReference type="Pfam" id="PF00561">
    <property type="entry name" value="Abhydrolase_1"/>
    <property type="match status" value="1"/>
</dbReference>
<dbReference type="EC" id="2.3.1.84" evidence="6"/>
<evidence type="ECO:0000256" key="5">
    <source>
        <dbReference type="ARBA" id="ARBA00054277"/>
    </source>
</evidence>
<keyword evidence="2" id="KW-0808">Transferase</keyword>
<reference evidence="10" key="1">
    <citation type="journal article" date="2020" name="Stud. Mycol.">
        <title>101 Dothideomycetes genomes: a test case for predicting lifestyles and emergence of pathogens.</title>
        <authorList>
            <person name="Haridas S."/>
            <person name="Albert R."/>
            <person name="Binder M."/>
            <person name="Bloem J."/>
            <person name="Labutti K."/>
            <person name="Salamov A."/>
            <person name="Andreopoulos B."/>
            <person name="Baker S."/>
            <person name="Barry K."/>
            <person name="Bills G."/>
            <person name="Bluhm B."/>
            <person name="Cannon C."/>
            <person name="Castanera R."/>
            <person name="Culley D."/>
            <person name="Daum C."/>
            <person name="Ezra D."/>
            <person name="Gonzalez J."/>
            <person name="Henrissat B."/>
            <person name="Kuo A."/>
            <person name="Liang C."/>
            <person name="Lipzen A."/>
            <person name="Lutzoni F."/>
            <person name="Magnuson J."/>
            <person name="Mondo S."/>
            <person name="Nolan M."/>
            <person name="Ohm R."/>
            <person name="Pangilinan J."/>
            <person name="Park H.-J."/>
            <person name="Ramirez L."/>
            <person name="Alfaro M."/>
            <person name="Sun H."/>
            <person name="Tritt A."/>
            <person name="Yoshinaga Y."/>
            <person name="Zwiers L.-H."/>
            <person name="Turgeon B."/>
            <person name="Goodwin S."/>
            <person name="Spatafora J."/>
            <person name="Crous P."/>
            <person name="Grigoriev I."/>
        </authorList>
    </citation>
    <scope>NUCLEOTIDE SEQUENCE</scope>
    <source>
        <strain evidence="10">CBS 101060</strain>
    </source>
</reference>
<dbReference type="InterPro" id="IPR000073">
    <property type="entry name" value="AB_hydrolase_1"/>
</dbReference>
<evidence type="ECO:0000256" key="1">
    <source>
        <dbReference type="ARBA" id="ARBA00010884"/>
    </source>
</evidence>
<dbReference type="FunFam" id="3.40.50.1820:FF:000137">
    <property type="entry name" value="EEB1p Acyl-coenzymeA:ethanol O-acyltransferase"/>
    <property type="match status" value="1"/>
</dbReference>
<evidence type="ECO:0000313" key="11">
    <source>
        <dbReference type="Proteomes" id="UP000799429"/>
    </source>
</evidence>
<dbReference type="GO" id="GO:0008126">
    <property type="term" value="F:acetylesterase activity"/>
    <property type="evidence" value="ECO:0007669"/>
    <property type="project" value="TreeGrafter"/>
</dbReference>
<proteinExistence type="inferred from homology"/>
<feature type="domain" description="AB hydrolase-1" evidence="9">
    <location>
        <begin position="123"/>
        <end position="236"/>
    </location>
</feature>
<dbReference type="AlphaFoldDB" id="A0A9P4S6K3"/>
<evidence type="ECO:0000256" key="3">
    <source>
        <dbReference type="ARBA" id="ARBA00022801"/>
    </source>
</evidence>
<comment type="function">
    <text evidence="5">Displays enzymatic activity both for medium-chain fatty acid (MCFA) ethyl ester synthesis and hydrolysis (esterase activity). MCFA are toxic for yeast and this enzyme could thus be involved in their detoxification by esterification.</text>
</comment>
<dbReference type="GO" id="GO:0051792">
    <property type="term" value="P:medium-chain fatty acid biosynthetic process"/>
    <property type="evidence" value="ECO:0007669"/>
    <property type="project" value="TreeGrafter"/>
</dbReference>
<dbReference type="GO" id="GO:0047372">
    <property type="term" value="F:monoacylglycerol lipase activity"/>
    <property type="evidence" value="ECO:0007669"/>
    <property type="project" value="TreeGrafter"/>
</dbReference>
<dbReference type="PANTHER" id="PTHR10794:SF63">
    <property type="entry name" value="ALPHA_BETA HYDROLASE 1, ISOFORM A"/>
    <property type="match status" value="1"/>
</dbReference>
<dbReference type="GO" id="GO:0004026">
    <property type="term" value="F:alcohol O-acetyltransferase activity"/>
    <property type="evidence" value="ECO:0007669"/>
    <property type="project" value="UniProtKB-EC"/>
</dbReference>
<keyword evidence="11" id="KW-1185">Reference proteome</keyword>
<evidence type="ECO:0000256" key="8">
    <source>
        <dbReference type="PIRSR" id="PIRSR005211-1"/>
    </source>
</evidence>
<name>A0A9P4S6K3_9PEZI</name>
<evidence type="ECO:0000256" key="6">
    <source>
        <dbReference type="ARBA" id="ARBA00066969"/>
    </source>
</evidence>
<evidence type="ECO:0000256" key="7">
    <source>
        <dbReference type="ARBA" id="ARBA00080774"/>
    </source>
</evidence>
<keyword evidence="3" id="KW-0378">Hydrolase</keyword>
<comment type="caution">
    <text evidence="10">The sequence shown here is derived from an EMBL/GenBank/DDBJ whole genome shotgun (WGS) entry which is preliminary data.</text>
</comment>
<dbReference type="InterPro" id="IPR012020">
    <property type="entry name" value="ABHD4"/>
</dbReference>
<sequence length="400" mass="44390">MSSWLGYAKTSFHHAPKTITLTTSSGSEIPLSELCKDATPPCRLNPLLFNGHLQTFWTAYKGYDIPIVYRRKIFEAEDPAVAGTFAVDFVSRIPGEKDESLPPRTSYFTDQEFGEYGSSDSKPMLVTLHGLSGGSYEMYLRAVLAPLVTEDNGWEACVVNARGCAMAKISTPIMFNARATWDIKQVVEWLRKKFPNRPLFGLGFSLGANILTRYVAEEGSNCLFKAAVVCSNPWNLDISDQFLRNSFIGNQIYERVMGNNVKHLANLNAEQICKVPGIDMEGIERIKHLYDFDREIQIKVWGYPSTGAYYRDASSCDAVIAVKVPFFAINALDDPIAVQPGIPFDEIKTNPYTVLCTTTLGGHLSWFEVGGGRWFAKPVSQKGPCKSCIPLTTLGCQLSE</sequence>
<dbReference type="GO" id="GO:0051793">
    <property type="term" value="P:medium-chain fatty acid catabolic process"/>
    <property type="evidence" value="ECO:0007669"/>
    <property type="project" value="UniProtKB-ARBA"/>
</dbReference>
<dbReference type="Proteomes" id="UP000799429">
    <property type="component" value="Unassembled WGS sequence"/>
</dbReference>
<feature type="active site" description="Charge relay system" evidence="8">
    <location>
        <position position="363"/>
    </location>
</feature>
<dbReference type="OrthoDB" id="5954035at2759"/>
<dbReference type="SUPFAM" id="SSF53474">
    <property type="entry name" value="alpha/beta-Hydrolases"/>
    <property type="match status" value="1"/>
</dbReference>
<dbReference type="InterPro" id="IPR029058">
    <property type="entry name" value="AB_hydrolase_fold"/>
</dbReference>
<evidence type="ECO:0000259" key="9">
    <source>
        <dbReference type="Pfam" id="PF00561"/>
    </source>
</evidence>
<accession>A0A9P4S6K3</accession>
<comment type="catalytic activity">
    <reaction evidence="4">
        <text>an aliphatic alcohol + acetyl-CoA = an acetyl ester + CoA</text>
        <dbReference type="Rhea" id="RHEA:17229"/>
        <dbReference type="ChEBI" id="CHEBI:2571"/>
        <dbReference type="ChEBI" id="CHEBI:47622"/>
        <dbReference type="ChEBI" id="CHEBI:57287"/>
        <dbReference type="ChEBI" id="CHEBI:57288"/>
        <dbReference type="EC" id="2.3.1.84"/>
    </reaction>
</comment>
<dbReference type="PIRSF" id="PIRSF005211">
    <property type="entry name" value="Ab_hydro_YheT"/>
    <property type="match status" value="1"/>
</dbReference>
<dbReference type="EMBL" id="MU006101">
    <property type="protein sequence ID" value="KAF2836899.1"/>
    <property type="molecule type" value="Genomic_DNA"/>
</dbReference>
<evidence type="ECO:0000256" key="4">
    <source>
        <dbReference type="ARBA" id="ARBA00050620"/>
    </source>
</evidence>
<gene>
    <name evidence="10" type="ORF">M501DRAFT_938345</name>
</gene>
<protein>
    <recommendedName>
        <fullName evidence="6">alcohol O-acetyltransferase</fullName>
        <ecNumber evidence="6">2.3.1.84</ecNumber>
    </recommendedName>
    <alternativeName>
        <fullName evidence="7">Alcohol O-acetyltransferase</fullName>
    </alternativeName>
</protein>
<dbReference type="InterPro" id="IPR050960">
    <property type="entry name" value="AB_hydrolase_4_sf"/>
</dbReference>
<feature type="active site" description="Charge relay system" evidence="8">
    <location>
        <position position="205"/>
    </location>
</feature>
<comment type="similarity">
    <text evidence="1">Belongs to the AB hydrolase superfamily. AB hydrolase 4 family.</text>
</comment>
<dbReference type="Gene3D" id="3.40.50.1820">
    <property type="entry name" value="alpha/beta hydrolase"/>
    <property type="match status" value="1"/>
</dbReference>
<evidence type="ECO:0000313" key="10">
    <source>
        <dbReference type="EMBL" id="KAF2836899.1"/>
    </source>
</evidence>
<evidence type="ECO:0000256" key="2">
    <source>
        <dbReference type="ARBA" id="ARBA00022679"/>
    </source>
</evidence>
<dbReference type="PANTHER" id="PTHR10794">
    <property type="entry name" value="ABHYDROLASE DOMAIN-CONTAINING PROTEIN"/>
    <property type="match status" value="1"/>
</dbReference>